<dbReference type="EMBL" id="UZAF01022209">
    <property type="protein sequence ID" value="VDO83827.1"/>
    <property type="molecule type" value="Genomic_DNA"/>
</dbReference>
<protein>
    <submittedName>
        <fullName evidence="4">SCP domain-containing protein</fullName>
    </submittedName>
</protein>
<dbReference type="InterPro" id="IPR035940">
    <property type="entry name" value="CAP_sf"/>
</dbReference>
<evidence type="ECO:0000313" key="2">
    <source>
        <dbReference type="EMBL" id="VDO83827.1"/>
    </source>
</evidence>
<dbReference type="CDD" id="cd05380">
    <property type="entry name" value="CAP_euk"/>
    <property type="match status" value="1"/>
</dbReference>
<evidence type="ECO:0000313" key="3">
    <source>
        <dbReference type="Proteomes" id="UP000268014"/>
    </source>
</evidence>
<name>A0A0N4X7U3_HAEPC</name>
<sequence length="118" mass="13675">QTLYRVTTIFVENDTDYSQSTTEWFSELAINGVGEENELTSEVFNRGVKHYTQMVWQKTRKLGCAVKFFAFLHFFQRIEFFRGNVIGEKIYKTGEPCSKCTCPKCTCDNESGLCIVRE</sequence>
<reference evidence="4" key="1">
    <citation type="submission" date="2017-02" db="UniProtKB">
        <authorList>
            <consortium name="WormBaseParasite"/>
        </authorList>
    </citation>
    <scope>IDENTIFICATION</scope>
</reference>
<dbReference type="AlphaFoldDB" id="A0A0N4X7U3"/>
<dbReference type="InterPro" id="IPR014044">
    <property type="entry name" value="CAP_dom"/>
</dbReference>
<dbReference type="STRING" id="6290.A0A0N4X7U3"/>
<accession>A0A0N4X7U3</accession>
<gene>
    <name evidence="2" type="ORF">HPLM_LOCUS20427</name>
</gene>
<dbReference type="SUPFAM" id="SSF55797">
    <property type="entry name" value="PR-1-like"/>
    <property type="match status" value="1"/>
</dbReference>
<dbReference type="OrthoDB" id="5874910at2759"/>
<reference evidence="2 3" key="2">
    <citation type="submission" date="2018-11" db="EMBL/GenBank/DDBJ databases">
        <authorList>
            <consortium name="Pathogen Informatics"/>
        </authorList>
    </citation>
    <scope>NUCLEOTIDE SEQUENCE [LARGE SCALE GENOMIC DNA]</scope>
    <source>
        <strain evidence="2 3">MHpl1</strain>
    </source>
</reference>
<feature type="domain" description="SCP" evidence="1">
    <location>
        <begin position="13"/>
        <end position="67"/>
    </location>
</feature>
<proteinExistence type="predicted"/>
<dbReference type="Pfam" id="PF00188">
    <property type="entry name" value="CAP"/>
    <property type="match status" value="1"/>
</dbReference>
<dbReference type="WBParaSite" id="HPLM_0002043501-mRNA-1">
    <property type="protein sequence ID" value="HPLM_0002043501-mRNA-1"/>
    <property type="gene ID" value="HPLM_0002043501"/>
</dbReference>
<organism evidence="4">
    <name type="scientific">Haemonchus placei</name>
    <name type="common">Barber's pole worm</name>
    <dbReference type="NCBI Taxonomy" id="6290"/>
    <lineage>
        <taxon>Eukaryota</taxon>
        <taxon>Metazoa</taxon>
        <taxon>Ecdysozoa</taxon>
        <taxon>Nematoda</taxon>
        <taxon>Chromadorea</taxon>
        <taxon>Rhabditida</taxon>
        <taxon>Rhabditina</taxon>
        <taxon>Rhabditomorpha</taxon>
        <taxon>Strongyloidea</taxon>
        <taxon>Trichostrongylidae</taxon>
        <taxon>Haemonchus</taxon>
    </lineage>
</organism>
<dbReference type="Gene3D" id="3.40.33.10">
    <property type="entry name" value="CAP"/>
    <property type="match status" value="1"/>
</dbReference>
<dbReference type="Proteomes" id="UP000268014">
    <property type="component" value="Unassembled WGS sequence"/>
</dbReference>
<keyword evidence="3" id="KW-1185">Reference proteome</keyword>
<evidence type="ECO:0000313" key="4">
    <source>
        <dbReference type="WBParaSite" id="HPLM_0002043501-mRNA-1"/>
    </source>
</evidence>
<evidence type="ECO:0000259" key="1">
    <source>
        <dbReference type="Pfam" id="PF00188"/>
    </source>
</evidence>